<evidence type="ECO:0000256" key="1">
    <source>
        <dbReference type="ARBA" id="ARBA00022475"/>
    </source>
</evidence>
<dbReference type="GO" id="GO:0005737">
    <property type="term" value="C:cytoplasm"/>
    <property type="evidence" value="ECO:0007669"/>
    <property type="project" value="UniProtKB-SubCell"/>
</dbReference>
<gene>
    <name evidence="4 5" type="primary">hflD</name>
    <name evidence="5" type="ORF">GCM10007392_20980</name>
</gene>
<dbReference type="Proteomes" id="UP000626148">
    <property type="component" value="Unassembled WGS sequence"/>
</dbReference>
<sequence length="207" mass="23346">MNHFNNQVMALAGVFQAAVLVEQLARHGSIDNDEMARCIRSVLNLNPGSVEDVYEGKAGLRTGLKGLKDVLSKRGQGVSPEVLRYAMGILHAQRKLYARDDLMDTLTQLLNRAVNQYGYFDDPLHESVVGAVANCYQESVSRLNFRIRVVGNPTYLQNSRVADQVRALLLFGVRSAHLWQQQGGRRWQILFRRNRIHNTVQEMLGAI</sequence>
<accession>A0A918NAH8</accession>
<evidence type="ECO:0000256" key="3">
    <source>
        <dbReference type="ARBA" id="ARBA00023136"/>
    </source>
</evidence>
<dbReference type="EMBL" id="BMXR01000004">
    <property type="protein sequence ID" value="GGX53282.1"/>
    <property type="molecule type" value="Genomic_DNA"/>
</dbReference>
<name>A0A918NAH8_9GAMM</name>
<keyword evidence="6" id="KW-1185">Reference proteome</keyword>
<dbReference type="NCBIfam" id="NF001246">
    <property type="entry name" value="PRK00218.1-2"/>
    <property type="match status" value="1"/>
</dbReference>
<dbReference type="InterPro" id="IPR035932">
    <property type="entry name" value="HflD-like_sf"/>
</dbReference>
<keyword evidence="2 4" id="KW-0963">Cytoplasm</keyword>
<keyword evidence="3 4" id="KW-0472">Membrane</keyword>
<dbReference type="Pfam" id="PF04356">
    <property type="entry name" value="DUF489"/>
    <property type="match status" value="1"/>
</dbReference>
<dbReference type="AlphaFoldDB" id="A0A918NAH8"/>
<evidence type="ECO:0000256" key="4">
    <source>
        <dbReference type="HAMAP-Rule" id="MF_00695"/>
    </source>
</evidence>
<dbReference type="RefSeq" id="WP_189608478.1">
    <property type="nucleotide sequence ID" value="NZ_BMXR01000004.1"/>
</dbReference>
<comment type="similarity">
    <text evidence="4">Belongs to the HflD family.</text>
</comment>
<dbReference type="GO" id="GO:0005886">
    <property type="term" value="C:plasma membrane"/>
    <property type="evidence" value="ECO:0007669"/>
    <property type="project" value="UniProtKB-SubCell"/>
</dbReference>
<reference evidence="5" key="2">
    <citation type="submission" date="2020-09" db="EMBL/GenBank/DDBJ databases">
        <authorList>
            <person name="Sun Q."/>
            <person name="Kim S."/>
        </authorList>
    </citation>
    <scope>NUCLEOTIDE SEQUENCE</scope>
    <source>
        <strain evidence="5">KCTC 22169</strain>
    </source>
</reference>
<dbReference type="SUPFAM" id="SSF101322">
    <property type="entry name" value="YcfC-like"/>
    <property type="match status" value="1"/>
</dbReference>
<reference evidence="5" key="1">
    <citation type="journal article" date="2014" name="Int. J. Syst. Evol. Microbiol.">
        <title>Complete genome sequence of Corynebacterium casei LMG S-19264T (=DSM 44701T), isolated from a smear-ripened cheese.</title>
        <authorList>
            <consortium name="US DOE Joint Genome Institute (JGI-PGF)"/>
            <person name="Walter F."/>
            <person name="Albersmeier A."/>
            <person name="Kalinowski J."/>
            <person name="Ruckert C."/>
        </authorList>
    </citation>
    <scope>NUCLEOTIDE SEQUENCE</scope>
    <source>
        <strain evidence="5">KCTC 22169</strain>
    </source>
</reference>
<dbReference type="PANTHER" id="PTHR38100">
    <property type="entry name" value="HIGH FREQUENCY LYSOGENIZATION PROTEIN HFLD"/>
    <property type="match status" value="1"/>
</dbReference>
<comment type="subcellular location">
    <subcellularLocation>
        <location evidence="4">Cytoplasm</location>
    </subcellularLocation>
    <subcellularLocation>
        <location evidence="4">Cell membrane</location>
        <topology evidence="4">Peripheral membrane protein</topology>
        <orientation evidence="4">Cytoplasmic side</orientation>
    </subcellularLocation>
</comment>
<organism evidence="5 6">
    <name type="scientific">Saccharospirillum salsuginis</name>
    <dbReference type="NCBI Taxonomy" id="418750"/>
    <lineage>
        <taxon>Bacteria</taxon>
        <taxon>Pseudomonadati</taxon>
        <taxon>Pseudomonadota</taxon>
        <taxon>Gammaproteobacteria</taxon>
        <taxon>Oceanospirillales</taxon>
        <taxon>Saccharospirillaceae</taxon>
        <taxon>Saccharospirillum</taxon>
    </lineage>
</organism>
<dbReference type="InterPro" id="IPR007451">
    <property type="entry name" value="HflD"/>
</dbReference>
<dbReference type="HAMAP" id="MF_00695">
    <property type="entry name" value="HflD_protein"/>
    <property type="match status" value="1"/>
</dbReference>
<dbReference type="Gene3D" id="1.10.3890.10">
    <property type="entry name" value="HflD-like"/>
    <property type="match status" value="1"/>
</dbReference>
<proteinExistence type="inferred from homology"/>
<evidence type="ECO:0000313" key="5">
    <source>
        <dbReference type="EMBL" id="GGX53282.1"/>
    </source>
</evidence>
<evidence type="ECO:0000256" key="2">
    <source>
        <dbReference type="ARBA" id="ARBA00022490"/>
    </source>
</evidence>
<comment type="caution">
    <text evidence="5">The sequence shown here is derived from an EMBL/GenBank/DDBJ whole genome shotgun (WGS) entry which is preliminary data.</text>
</comment>
<dbReference type="PANTHER" id="PTHR38100:SF1">
    <property type="entry name" value="HIGH FREQUENCY LYSOGENIZATION PROTEIN HFLD"/>
    <property type="match status" value="1"/>
</dbReference>
<keyword evidence="1 4" id="KW-1003">Cell membrane</keyword>
<evidence type="ECO:0000313" key="6">
    <source>
        <dbReference type="Proteomes" id="UP000626148"/>
    </source>
</evidence>
<protein>
    <recommendedName>
        <fullName evidence="4">High frequency lysogenization protein HflD homolog</fullName>
    </recommendedName>
</protein>